<sequence length="67" mass="7873">MFVLYRNVNGNQWFLTSGNKRKFFSSYEEAHLLAVKLNSMLLKEVDPSDYWTVAYIEKHSSLIIPCE</sequence>
<organism evidence="1 2">
    <name type="scientific">Shouchella lehensis</name>
    <dbReference type="NCBI Taxonomy" id="300825"/>
    <lineage>
        <taxon>Bacteria</taxon>
        <taxon>Bacillati</taxon>
        <taxon>Bacillota</taxon>
        <taxon>Bacilli</taxon>
        <taxon>Bacillales</taxon>
        <taxon>Bacillaceae</taxon>
        <taxon>Shouchella</taxon>
    </lineage>
</organism>
<dbReference type="RefSeq" id="WP_095149432.1">
    <property type="nucleotide sequence ID" value="NZ_LDIM01000006.1"/>
</dbReference>
<reference evidence="1 2" key="1">
    <citation type="submission" date="2019-03" db="EMBL/GenBank/DDBJ databases">
        <authorList>
            <person name="Liu G."/>
        </authorList>
    </citation>
    <scope>NUCLEOTIDE SEQUENCE [LARGE SCALE GENOMIC DNA]</scope>
    <source>
        <strain evidence="1 2">DSM 19099</strain>
    </source>
</reference>
<dbReference type="Proteomes" id="UP000298210">
    <property type="component" value="Unassembled WGS sequence"/>
</dbReference>
<accession>A0A4Y7WLI1</accession>
<name>A0A4Y7WLI1_9BACI</name>
<proteinExistence type="predicted"/>
<dbReference type="AlphaFoldDB" id="A0A4Y7WLI1"/>
<evidence type="ECO:0000313" key="2">
    <source>
        <dbReference type="Proteomes" id="UP000298210"/>
    </source>
</evidence>
<gene>
    <name evidence="1" type="ORF">E2L03_07150</name>
</gene>
<comment type="caution">
    <text evidence="1">The sequence shown here is derived from an EMBL/GenBank/DDBJ whole genome shotgun (WGS) entry which is preliminary data.</text>
</comment>
<dbReference type="EMBL" id="SNUX01000002">
    <property type="protein sequence ID" value="TES49241.1"/>
    <property type="molecule type" value="Genomic_DNA"/>
</dbReference>
<protein>
    <submittedName>
        <fullName evidence="1">Uncharacterized protein</fullName>
    </submittedName>
</protein>
<evidence type="ECO:0000313" key="1">
    <source>
        <dbReference type="EMBL" id="TES49241.1"/>
    </source>
</evidence>